<accession>A0A6M3L880</accession>
<dbReference type="EMBL" id="MT142845">
    <property type="protein sequence ID" value="QJA89425.1"/>
    <property type="molecule type" value="Genomic_DNA"/>
</dbReference>
<gene>
    <name evidence="1" type="ORF">MM415B02555_0002</name>
</gene>
<sequence length="76" mass="8712">MSIFVELGLAHRARLSKAREFQTQFGTDLKQFLDPFTGFDVIAFDHWLETPDDMSTADYLKSKYGQVAHDLVFALI</sequence>
<dbReference type="AlphaFoldDB" id="A0A6M3L880"/>
<name>A0A6M3L880_9ZZZZ</name>
<protein>
    <submittedName>
        <fullName evidence="1">Uncharacterized protein</fullName>
    </submittedName>
</protein>
<reference evidence="1" key="1">
    <citation type="submission" date="2020-03" db="EMBL/GenBank/DDBJ databases">
        <title>The deep terrestrial virosphere.</title>
        <authorList>
            <person name="Holmfeldt K."/>
            <person name="Nilsson E."/>
            <person name="Simone D."/>
            <person name="Lopez-Fernandez M."/>
            <person name="Wu X."/>
            <person name="de Brujin I."/>
            <person name="Lundin D."/>
            <person name="Andersson A."/>
            <person name="Bertilsson S."/>
            <person name="Dopson M."/>
        </authorList>
    </citation>
    <scope>NUCLEOTIDE SEQUENCE</scope>
    <source>
        <strain evidence="1">MM415B02555</strain>
    </source>
</reference>
<evidence type="ECO:0000313" key="1">
    <source>
        <dbReference type="EMBL" id="QJA89425.1"/>
    </source>
</evidence>
<organism evidence="1">
    <name type="scientific">viral metagenome</name>
    <dbReference type="NCBI Taxonomy" id="1070528"/>
    <lineage>
        <taxon>unclassified sequences</taxon>
        <taxon>metagenomes</taxon>
        <taxon>organismal metagenomes</taxon>
    </lineage>
</organism>
<proteinExistence type="predicted"/>